<feature type="transmembrane region" description="Helical" evidence="3">
    <location>
        <begin position="794"/>
        <end position="811"/>
    </location>
</feature>
<dbReference type="PANTHER" id="PTHR38434">
    <property type="entry name" value="BLL2549 PROTEIN"/>
    <property type="match status" value="1"/>
</dbReference>
<feature type="compositionally biased region" description="Basic and acidic residues" evidence="2">
    <location>
        <begin position="75"/>
        <end position="97"/>
    </location>
</feature>
<feature type="transmembrane region" description="Helical" evidence="3">
    <location>
        <begin position="309"/>
        <end position="326"/>
    </location>
</feature>
<feature type="transmembrane region" description="Helical" evidence="3">
    <location>
        <begin position="575"/>
        <end position="595"/>
    </location>
</feature>
<feature type="transmembrane region" description="Helical" evidence="3">
    <location>
        <begin position="765"/>
        <end position="782"/>
    </location>
</feature>
<sequence length="831" mass="95394">METLVFLILVIGFISINNNINSKFKKLEQTIDILNARIRSLQEKLKSQSLLSEKENIEPTRVEKEPEPIPPIYTPKEKEINTPDLSKEKETVEKPAEVVRSQHSFNDQKKTAPVPEKIIEPKKIQTPKKSWFETFKEKNPDLEKFIGENLINKVGILILVLGISFFVKYAIDKDWINEPARVGIGVLCGALVMGVAHKLKKNYAAFSSVLVAGAISIFYFTIYIGFHEYQLFSQTIAFSIMTVITAFSALVSISYNRQELAVLSLIGGFAAPFMVSTGEGNYIVLFSYIALLNIGILAISYFRKWKIATILDFVFTIVLFAGWLFADFNEKYFSHFGALTFATLFYFIFSITIVLNNLRNKGVFSKIEYFILMANTFYFFGIGMTILKGWESNFTGLFTLSLAIYNLIYATILYKKFGLDKNAIYLLVGLALTFVTLTIPIQFEGNQITIFWALEVVLLFWLSKKSKIDSFKIGAVIVQILTVISLFMDWWKYTYLEQDFTIILNPLFISGFITSISLFITYFLVKNENNIENKYIFLEMKFYSALLLVVGTVLSYLTGLLEINYQSYQTIQNYYSALAFPVTYHFTIIAILLFLAIKFKKEFIKGMLFFSAISIVFYVVYFYSLPKFEIIENFNLGTQSNYAYYFHYIILACLLYFGYQFVQNSSLGVIKNNKWLPWIFVFVIVYVFSNEVMIHGLVFSEATDTVALTKGFSGENGDYYAKYRFVTAQIKSVQSQIIKIGYPILWGLFSFIFLIVGIKKQWKTLRIIALSLLGITILKLFVYDIKNVSETGKIIAFILLGVLILIISFVYQKIRKLVVEEDSENKTDENI</sequence>
<evidence type="ECO:0000256" key="1">
    <source>
        <dbReference type="SAM" id="Coils"/>
    </source>
</evidence>
<feature type="transmembrane region" description="Helical" evidence="3">
    <location>
        <begin position="203"/>
        <end position="226"/>
    </location>
</feature>
<evidence type="ECO:0008006" key="6">
    <source>
        <dbReference type="Google" id="ProtNLM"/>
    </source>
</evidence>
<keyword evidence="3" id="KW-0472">Membrane</keyword>
<feature type="transmembrane region" description="Helical" evidence="3">
    <location>
        <begin position="424"/>
        <end position="441"/>
    </location>
</feature>
<feature type="transmembrane region" description="Helical" evidence="3">
    <location>
        <begin position="470"/>
        <end position="491"/>
    </location>
</feature>
<feature type="transmembrane region" description="Helical" evidence="3">
    <location>
        <begin position="645"/>
        <end position="663"/>
    </location>
</feature>
<keyword evidence="3" id="KW-1133">Transmembrane helix</keyword>
<feature type="transmembrane region" description="Helical" evidence="3">
    <location>
        <begin position="607"/>
        <end position="625"/>
    </location>
</feature>
<keyword evidence="3" id="KW-0812">Transmembrane</keyword>
<feature type="transmembrane region" description="Helical" evidence="3">
    <location>
        <begin position="447"/>
        <end position="463"/>
    </location>
</feature>
<feature type="transmembrane region" description="Helical" evidence="3">
    <location>
        <begin position="150"/>
        <end position="167"/>
    </location>
</feature>
<dbReference type="RefSeq" id="WP_095068955.1">
    <property type="nucleotide sequence ID" value="NZ_LT899436.1"/>
</dbReference>
<accession>A0A238U4F6</accession>
<feature type="coiled-coil region" evidence="1">
    <location>
        <begin position="17"/>
        <end position="51"/>
    </location>
</feature>
<feature type="transmembrane region" description="Helical" evidence="3">
    <location>
        <begin position="232"/>
        <end position="253"/>
    </location>
</feature>
<gene>
    <name evidence="4" type="ORF">TJEJU_0289</name>
</gene>
<feature type="region of interest" description="Disordered" evidence="2">
    <location>
        <begin position="56"/>
        <end position="111"/>
    </location>
</feature>
<evidence type="ECO:0000313" key="5">
    <source>
        <dbReference type="Proteomes" id="UP000215214"/>
    </source>
</evidence>
<dbReference type="Proteomes" id="UP000215214">
    <property type="component" value="Chromosome TJEJU"/>
</dbReference>
<feature type="transmembrane region" description="Helical" evidence="3">
    <location>
        <begin position="740"/>
        <end position="758"/>
    </location>
</feature>
<organism evidence="4 5">
    <name type="scientific">Tenacibaculum jejuense</name>
    <dbReference type="NCBI Taxonomy" id="584609"/>
    <lineage>
        <taxon>Bacteria</taxon>
        <taxon>Pseudomonadati</taxon>
        <taxon>Bacteroidota</taxon>
        <taxon>Flavobacteriia</taxon>
        <taxon>Flavobacteriales</taxon>
        <taxon>Flavobacteriaceae</taxon>
        <taxon>Tenacibaculum</taxon>
    </lineage>
</organism>
<dbReference type="EMBL" id="LT899436">
    <property type="protein sequence ID" value="SNR14089.1"/>
    <property type="molecule type" value="Genomic_DNA"/>
</dbReference>
<feature type="transmembrane region" description="Helical" evidence="3">
    <location>
        <begin position="260"/>
        <end position="276"/>
    </location>
</feature>
<feature type="transmembrane region" description="Helical" evidence="3">
    <location>
        <begin position="367"/>
        <end position="387"/>
    </location>
</feature>
<dbReference type="InterPro" id="IPR019286">
    <property type="entry name" value="DUF2339_TM"/>
</dbReference>
<feature type="transmembrane region" description="Helical" evidence="3">
    <location>
        <begin position="503"/>
        <end position="525"/>
    </location>
</feature>
<proteinExistence type="predicted"/>
<evidence type="ECO:0000256" key="2">
    <source>
        <dbReference type="SAM" id="MobiDB-lite"/>
    </source>
</evidence>
<evidence type="ECO:0000256" key="3">
    <source>
        <dbReference type="SAM" id="Phobius"/>
    </source>
</evidence>
<evidence type="ECO:0000313" key="4">
    <source>
        <dbReference type="EMBL" id="SNR14089.1"/>
    </source>
</evidence>
<keyword evidence="5" id="KW-1185">Reference proteome</keyword>
<feature type="transmembrane region" description="Helical" evidence="3">
    <location>
        <begin position="393"/>
        <end position="412"/>
    </location>
</feature>
<reference evidence="4 5" key="1">
    <citation type="submission" date="2017-07" db="EMBL/GenBank/DDBJ databases">
        <authorList>
            <person name="Sun Z.S."/>
            <person name="Albrecht U."/>
            <person name="Echele G."/>
            <person name="Lee C.C."/>
        </authorList>
    </citation>
    <scope>NUCLEOTIDE SEQUENCE [LARGE SCALE GENOMIC DNA]</scope>
    <source>
        <strain evidence="5">type strain: KCTC 22618</strain>
    </source>
</reference>
<name>A0A238U4F6_9FLAO</name>
<feature type="transmembrane region" description="Helical" evidence="3">
    <location>
        <begin position="282"/>
        <end position="302"/>
    </location>
</feature>
<dbReference type="Pfam" id="PF10101">
    <property type="entry name" value="DUF2339"/>
    <property type="match status" value="1"/>
</dbReference>
<feature type="transmembrane region" description="Helical" evidence="3">
    <location>
        <begin position="675"/>
        <end position="698"/>
    </location>
</feature>
<dbReference type="OrthoDB" id="666059at2"/>
<feature type="transmembrane region" description="Helical" evidence="3">
    <location>
        <begin position="179"/>
        <end position="196"/>
    </location>
</feature>
<dbReference type="KEGG" id="tje:TJEJU_0289"/>
<feature type="compositionally biased region" description="Basic and acidic residues" evidence="2">
    <location>
        <begin position="56"/>
        <end position="67"/>
    </location>
</feature>
<feature type="transmembrane region" description="Helical" evidence="3">
    <location>
        <begin position="545"/>
        <end position="563"/>
    </location>
</feature>
<dbReference type="AlphaFoldDB" id="A0A238U4F6"/>
<feature type="transmembrane region" description="Helical" evidence="3">
    <location>
        <begin position="332"/>
        <end position="355"/>
    </location>
</feature>
<protein>
    <recommendedName>
        <fullName evidence="6">DUF2339 domain-containing protein</fullName>
    </recommendedName>
</protein>
<keyword evidence="1" id="KW-0175">Coiled coil</keyword>
<dbReference type="PANTHER" id="PTHR38434:SF1">
    <property type="entry name" value="BLL2549 PROTEIN"/>
    <property type="match status" value="1"/>
</dbReference>